<evidence type="ECO:0000313" key="1">
    <source>
        <dbReference type="EMBL" id="CDO99896.1"/>
    </source>
</evidence>
<sequence length="69" mass="7620">MRHFDVLLSSALPMMIMMMMKNEYRKRTVGAVKTSAWSGEAPLNPGGDLEVEKGGLTEYLATCGGLWKL</sequence>
<dbReference type="EMBL" id="HG739088">
    <property type="protein sequence ID" value="CDO99896.1"/>
    <property type="molecule type" value="Genomic_DNA"/>
</dbReference>
<dbReference type="Gramene" id="CDO99896">
    <property type="protein sequence ID" value="CDO99896"/>
    <property type="gene ID" value="GSCOC_T00029606001"/>
</dbReference>
<name>A0A068TUH2_COFCA</name>
<organism evidence="1 2">
    <name type="scientific">Coffea canephora</name>
    <name type="common">Robusta coffee</name>
    <dbReference type="NCBI Taxonomy" id="49390"/>
    <lineage>
        <taxon>Eukaryota</taxon>
        <taxon>Viridiplantae</taxon>
        <taxon>Streptophyta</taxon>
        <taxon>Embryophyta</taxon>
        <taxon>Tracheophyta</taxon>
        <taxon>Spermatophyta</taxon>
        <taxon>Magnoliopsida</taxon>
        <taxon>eudicotyledons</taxon>
        <taxon>Gunneridae</taxon>
        <taxon>Pentapetalae</taxon>
        <taxon>asterids</taxon>
        <taxon>lamiids</taxon>
        <taxon>Gentianales</taxon>
        <taxon>Rubiaceae</taxon>
        <taxon>Ixoroideae</taxon>
        <taxon>Gardenieae complex</taxon>
        <taxon>Bertiereae - Coffeeae clade</taxon>
        <taxon>Coffeeae</taxon>
        <taxon>Coffea</taxon>
    </lineage>
</organism>
<dbReference type="AlphaFoldDB" id="A0A068TUH2"/>
<reference evidence="2" key="1">
    <citation type="journal article" date="2014" name="Science">
        <title>The coffee genome provides insight into the convergent evolution of caffeine biosynthesis.</title>
        <authorList>
            <person name="Denoeud F."/>
            <person name="Carretero-Paulet L."/>
            <person name="Dereeper A."/>
            <person name="Droc G."/>
            <person name="Guyot R."/>
            <person name="Pietrella M."/>
            <person name="Zheng C."/>
            <person name="Alberti A."/>
            <person name="Anthony F."/>
            <person name="Aprea G."/>
            <person name="Aury J.M."/>
            <person name="Bento P."/>
            <person name="Bernard M."/>
            <person name="Bocs S."/>
            <person name="Campa C."/>
            <person name="Cenci A."/>
            <person name="Combes M.C."/>
            <person name="Crouzillat D."/>
            <person name="Da Silva C."/>
            <person name="Daddiego L."/>
            <person name="De Bellis F."/>
            <person name="Dussert S."/>
            <person name="Garsmeur O."/>
            <person name="Gayraud T."/>
            <person name="Guignon V."/>
            <person name="Jahn K."/>
            <person name="Jamilloux V."/>
            <person name="Joet T."/>
            <person name="Labadie K."/>
            <person name="Lan T."/>
            <person name="Leclercq J."/>
            <person name="Lepelley M."/>
            <person name="Leroy T."/>
            <person name="Li L.T."/>
            <person name="Librado P."/>
            <person name="Lopez L."/>
            <person name="Munoz A."/>
            <person name="Noel B."/>
            <person name="Pallavicini A."/>
            <person name="Perrotta G."/>
            <person name="Poncet V."/>
            <person name="Pot D."/>
            <person name="Priyono X."/>
            <person name="Rigoreau M."/>
            <person name="Rouard M."/>
            <person name="Rozas J."/>
            <person name="Tranchant-Dubreuil C."/>
            <person name="VanBuren R."/>
            <person name="Zhang Q."/>
            <person name="Andrade A.C."/>
            <person name="Argout X."/>
            <person name="Bertrand B."/>
            <person name="de Kochko A."/>
            <person name="Graziosi G."/>
            <person name="Henry R.J."/>
            <person name="Jayarama X."/>
            <person name="Ming R."/>
            <person name="Nagai C."/>
            <person name="Rounsley S."/>
            <person name="Sankoff D."/>
            <person name="Giuliano G."/>
            <person name="Albert V.A."/>
            <person name="Wincker P."/>
            <person name="Lashermes P."/>
        </authorList>
    </citation>
    <scope>NUCLEOTIDE SEQUENCE [LARGE SCALE GENOMIC DNA]</scope>
    <source>
        <strain evidence="2">cv. DH200-94</strain>
    </source>
</reference>
<evidence type="ECO:0000313" key="2">
    <source>
        <dbReference type="Proteomes" id="UP000295252"/>
    </source>
</evidence>
<keyword evidence="2" id="KW-1185">Reference proteome</keyword>
<dbReference type="InParanoid" id="A0A068TUH2"/>
<gene>
    <name evidence="1" type="ORF">GSCOC_T00029606001</name>
</gene>
<protein>
    <submittedName>
        <fullName evidence="1">Uncharacterized protein</fullName>
    </submittedName>
</protein>
<proteinExistence type="predicted"/>
<dbReference type="Proteomes" id="UP000295252">
    <property type="component" value="Chromosome IV"/>
</dbReference>
<accession>A0A068TUH2</accession>